<keyword evidence="2" id="KW-1185">Reference proteome</keyword>
<proteinExistence type="predicted"/>
<dbReference type="EMBL" id="NMUH01008372">
    <property type="protein sequence ID" value="MQM18689.1"/>
    <property type="molecule type" value="Genomic_DNA"/>
</dbReference>
<sequence length="351" mass="38161">MPWVFPWPRLACRHEPQGRVDVSCVPVPARLVMVTSQLCCFCWWLPRQFSFARCSALEGLSVRQVITVTWDTQPHTSVSEGVAPGGGCAQVLFRCGPAIPSHCLTLRWFRSRVGRSGVGPQFDQTATPNCCFGNPFLGVIRGGTGVRSLLTSWRVRGAGWFCLWALDLVEVLGVYVCGETLFLTWLLGVSRGDTWLFLPNLVEVRDVGACVMRLWSHMVAPVFRELLCLSGCVPRCCFRIVFDSVGSAGVVFGLTRFLLLCLGLAVAGVRCRTAVVAACSPCVANSVSCERESSCTLFEIIAYLTGLNSNPSGSSDLWVAARASGVPGGGPEDRVVIVVSELRDLMRFVMG</sequence>
<evidence type="ECO:0000313" key="1">
    <source>
        <dbReference type="EMBL" id="MQM18689.1"/>
    </source>
</evidence>
<protein>
    <submittedName>
        <fullName evidence="1">Uncharacterized protein</fullName>
    </submittedName>
</protein>
<evidence type="ECO:0000313" key="2">
    <source>
        <dbReference type="Proteomes" id="UP000652761"/>
    </source>
</evidence>
<dbReference type="AlphaFoldDB" id="A0A843XGQ4"/>
<dbReference type="Proteomes" id="UP000652761">
    <property type="component" value="Unassembled WGS sequence"/>
</dbReference>
<reference evidence="1" key="1">
    <citation type="submission" date="2017-07" db="EMBL/GenBank/DDBJ databases">
        <title>Taro Niue Genome Assembly and Annotation.</title>
        <authorList>
            <person name="Atibalentja N."/>
            <person name="Keating K."/>
            <person name="Fields C.J."/>
        </authorList>
    </citation>
    <scope>NUCLEOTIDE SEQUENCE</scope>
    <source>
        <strain evidence="1">Niue_2</strain>
        <tissue evidence="1">Leaf</tissue>
    </source>
</reference>
<gene>
    <name evidence="1" type="ORF">Taro_051684</name>
</gene>
<accession>A0A843XGQ4</accession>
<name>A0A843XGQ4_COLES</name>
<organism evidence="1 2">
    <name type="scientific">Colocasia esculenta</name>
    <name type="common">Wild taro</name>
    <name type="synonym">Arum esculentum</name>
    <dbReference type="NCBI Taxonomy" id="4460"/>
    <lineage>
        <taxon>Eukaryota</taxon>
        <taxon>Viridiplantae</taxon>
        <taxon>Streptophyta</taxon>
        <taxon>Embryophyta</taxon>
        <taxon>Tracheophyta</taxon>
        <taxon>Spermatophyta</taxon>
        <taxon>Magnoliopsida</taxon>
        <taxon>Liliopsida</taxon>
        <taxon>Araceae</taxon>
        <taxon>Aroideae</taxon>
        <taxon>Colocasieae</taxon>
        <taxon>Colocasia</taxon>
    </lineage>
</organism>
<comment type="caution">
    <text evidence="1">The sequence shown here is derived from an EMBL/GenBank/DDBJ whole genome shotgun (WGS) entry which is preliminary data.</text>
</comment>